<gene>
    <name evidence="7" type="ORF">DWW02_08820</name>
</gene>
<dbReference type="InterPro" id="IPR024688">
    <property type="entry name" value="Mac_dom"/>
</dbReference>
<evidence type="ECO:0000256" key="1">
    <source>
        <dbReference type="ARBA" id="ARBA00007274"/>
    </source>
</evidence>
<dbReference type="InterPro" id="IPR011004">
    <property type="entry name" value="Trimer_LpxA-like_sf"/>
</dbReference>
<feature type="domain" description="Maltose/galactoside acetyltransferase" evidence="6">
    <location>
        <begin position="6"/>
        <end position="60"/>
    </location>
</feature>
<dbReference type="EMBL" id="QRZM01000003">
    <property type="protein sequence ID" value="RGV76661.1"/>
    <property type="molecule type" value="Genomic_DNA"/>
</dbReference>
<dbReference type="Pfam" id="PF00132">
    <property type="entry name" value="Hexapep"/>
    <property type="match status" value="1"/>
</dbReference>
<keyword evidence="3" id="KW-0677">Repeat</keyword>
<dbReference type="InterPro" id="IPR039369">
    <property type="entry name" value="LacA-like"/>
</dbReference>
<proteinExistence type="inferred from homology"/>
<dbReference type="PROSITE" id="PS00101">
    <property type="entry name" value="HEXAPEP_TRANSFERASES"/>
    <property type="match status" value="1"/>
</dbReference>
<dbReference type="GO" id="GO:0008870">
    <property type="term" value="F:galactoside O-acetyltransferase activity"/>
    <property type="evidence" value="ECO:0007669"/>
    <property type="project" value="TreeGrafter"/>
</dbReference>
<comment type="similarity">
    <text evidence="1 5">Belongs to the transferase hexapeptide repeat family.</text>
</comment>
<reference evidence="7 8" key="1">
    <citation type="submission" date="2018-08" db="EMBL/GenBank/DDBJ databases">
        <title>A genome reference for cultivated species of the human gut microbiota.</title>
        <authorList>
            <person name="Zou Y."/>
            <person name="Xue W."/>
            <person name="Luo G."/>
        </authorList>
    </citation>
    <scope>NUCLEOTIDE SEQUENCE [LARGE SCALE GENOMIC DNA]</scope>
    <source>
        <strain evidence="7 8">AF14-18</strain>
    </source>
</reference>
<dbReference type="FunFam" id="2.160.10.10:FF:000025">
    <property type="entry name" value="Hexapeptide-repeat containing-acetyltransferase"/>
    <property type="match status" value="1"/>
</dbReference>
<keyword evidence="2 5" id="KW-0808">Transferase</keyword>
<name>A0A412Z994_9FIRM</name>
<dbReference type="PANTHER" id="PTHR43017:SF1">
    <property type="entry name" value="ACETYLTRANSFERASE YJL218W-RELATED"/>
    <property type="match status" value="1"/>
</dbReference>
<dbReference type="SUPFAM" id="SSF51161">
    <property type="entry name" value="Trimeric LpxA-like enzymes"/>
    <property type="match status" value="1"/>
</dbReference>
<keyword evidence="4 5" id="KW-0012">Acyltransferase</keyword>
<sequence>MINTEKSKRLDGQLYYNQDPLLLEEHLNVQMLLHQYNHLPPNKRKKRRKLLKQILNHPPKDACIEQPFHCDFGYNIHIGSHFYSNYNLTILDCNKVTIGHHCLIGPNVSIITVNHPQDRKLRSRDLEYATPVTIGNDVWIGCGAIINPGVSIGDNVIIGSGSIVTKDIPSNSLAVGNPARVIRTLD</sequence>
<evidence type="ECO:0000313" key="8">
    <source>
        <dbReference type="Proteomes" id="UP000284543"/>
    </source>
</evidence>
<evidence type="ECO:0000256" key="3">
    <source>
        <dbReference type="ARBA" id="ARBA00022737"/>
    </source>
</evidence>
<dbReference type="Pfam" id="PF12464">
    <property type="entry name" value="Mac"/>
    <property type="match status" value="1"/>
</dbReference>
<dbReference type="RefSeq" id="WP_002568616.1">
    <property type="nucleotide sequence ID" value="NZ_CABKUK010000004.1"/>
</dbReference>
<evidence type="ECO:0000259" key="6">
    <source>
        <dbReference type="SMART" id="SM01266"/>
    </source>
</evidence>
<dbReference type="SMART" id="SM01266">
    <property type="entry name" value="Mac"/>
    <property type="match status" value="1"/>
</dbReference>
<evidence type="ECO:0000256" key="2">
    <source>
        <dbReference type="ARBA" id="ARBA00022679"/>
    </source>
</evidence>
<dbReference type="InterPro" id="IPR018357">
    <property type="entry name" value="Hexapep_transf_CS"/>
</dbReference>
<dbReference type="Proteomes" id="UP000284543">
    <property type="component" value="Unassembled WGS sequence"/>
</dbReference>
<evidence type="ECO:0000256" key="4">
    <source>
        <dbReference type="ARBA" id="ARBA00023315"/>
    </source>
</evidence>
<accession>A0A412Z994</accession>
<dbReference type="KEGG" id="cbol:CGC65_22705"/>
<organism evidence="7 8">
    <name type="scientific">Enterocloster bolteae</name>
    <dbReference type="NCBI Taxonomy" id="208479"/>
    <lineage>
        <taxon>Bacteria</taxon>
        <taxon>Bacillati</taxon>
        <taxon>Bacillota</taxon>
        <taxon>Clostridia</taxon>
        <taxon>Lachnospirales</taxon>
        <taxon>Lachnospiraceae</taxon>
        <taxon>Enterocloster</taxon>
    </lineage>
</organism>
<evidence type="ECO:0000256" key="5">
    <source>
        <dbReference type="RuleBase" id="RU367021"/>
    </source>
</evidence>
<dbReference type="EC" id="2.3.1.-" evidence="5"/>
<dbReference type="PANTHER" id="PTHR43017">
    <property type="entry name" value="GALACTOSIDE O-ACETYLTRANSFERASE"/>
    <property type="match status" value="1"/>
</dbReference>
<protein>
    <recommendedName>
        <fullName evidence="5">Acetyltransferase</fullName>
        <ecNumber evidence="5">2.3.1.-</ecNumber>
    </recommendedName>
</protein>
<dbReference type="InterPro" id="IPR001451">
    <property type="entry name" value="Hexapep"/>
</dbReference>
<comment type="caution">
    <text evidence="7">The sequence shown here is derived from an EMBL/GenBank/DDBJ whole genome shotgun (WGS) entry which is preliminary data.</text>
</comment>
<dbReference type="Gene3D" id="2.160.10.10">
    <property type="entry name" value="Hexapeptide repeat proteins"/>
    <property type="match status" value="1"/>
</dbReference>
<dbReference type="Pfam" id="PF14602">
    <property type="entry name" value="Hexapep_2"/>
    <property type="match status" value="1"/>
</dbReference>
<dbReference type="CDD" id="cd03357">
    <property type="entry name" value="LbH_MAT_GAT"/>
    <property type="match status" value="1"/>
</dbReference>
<dbReference type="AlphaFoldDB" id="A0A412Z994"/>
<evidence type="ECO:0000313" key="7">
    <source>
        <dbReference type="EMBL" id="RGV76661.1"/>
    </source>
</evidence>